<dbReference type="InterPro" id="IPR036890">
    <property type="entry name" value="HATPase_C_sf"/>
</dbReference>
<dbReference type="PRINTS" id="PR00344">
    <property type="entry name" value="BCTRLSENSOR"/>
</dbReference>
<dbReference type="SUPFAM" id="SSF55874">
    <property type="entry name" value="ATPase domain of HSP90 chaperone/DNA topoisomerase II/histidine kinase"/>
    <property type="match status" value="1"/>
</dbReference>
<keyword evidence="8" id="KW-0067">ATP-binding</keyword>
<feature type="domain" description="Histidine kinase" evidence="10">
    <location>
        <begin position="267"/>
        <end position="473"/>
    </location>
</feature>
<evidence type="ECO:0000259" key="10">
    <source>
        <dbReference type="PROSITE" id="PS50109"/>
    </source>
</evidence>
<dbReference type="SUPFAM" id="SSF47384">
    <property type="entry name" value="Homodimeric domain of signal transducing histidine kinase"/>
    <property type="match status" value="1"/>
</dbReference>
<comment type="subcellular location">
    <subcellularLocation>
        <location evidence="2">Membrane</location>
    </subcellularLocation>
</comment>
<proteinExistence type="predicted"/>
<dbReference type="PANTHER" id="PTHR44936:SF10">
    <property type="entry name" value="SENSOR PROTEIN RSTB"/>
    <property type="match status" value="1"/>
</dbReference>
<evidence type="ECO:0000256" key="2">
    <source>
        <dbReference type="ARBA" id="ARBA00004370"/>
    </source>
</evidence>
<feature type="domain" description="HAMP" evidence="11">
    <location>
        <begin position="198"/>
        <end position="253"/>
    </location>
</feature>
<dbReference type="InterPro" id="IPR036097">
    <property type="entry name" value="HisK_dim/P_sf"/>
</dbReference>
<dbReference type="OrthoDB" id="9784218at2"/>
<gene>
    <name evidence="12" type="ORF">EDD55_101335</name>
</gene>
<evidence type="ECO:0000256" key="4">
    <source>
        <dbReference type="ARBA" id="ARBA00022553"/>
    </source>
</evidence>
<keyword evidence="13" id="KW-1185">Reference proteome</keyword>
<keyword evidence="9" id="KW-0812">Transmembrane</keyword>
<comment type="catalytic activity">
    <reaction evidence="1">
        <text>ATP + protein L-histidine = ADP + protein N-phospho-L-histidine.</text>
        <dbReference type="EC" id="2.7.13.3"/>
    </reaction>
</comment>
<comment type="caution">
    <text evidence="12">The sequence shown here is derived from an EMBL/GenBank/DDBJ whole genome shotgun (WGS) entry which is preliminary data.</text>
</comment>
<dbReference type="SMART" id="SM00387">
    <property type="entry name" value="HATPase_c"/>
    <property type="match status" value="1"/>
</dbReference>
<keyword evidence="4" id="KW-0597">Phosphoprotein</keyword>
<sequence>MDSLSGRTDAKSEDQDVSGLGLSARLLVLTAAFVMFAEIMIYVPSISRFRKVYLEERLAQAQLAMLALEATPDNMLSKDLETRLLRYTGAYGIVVHYPHRRSLMLSESMPPKVDAEFDIANMMFTTWIMDAFEALIQHGNRVIRVKGTTQRTPDVNVEVVIDEAPLRAQMLDYSNRILQLSVVISLITGGLVYFSLQWLMVRPFRELIRAMVRFRRNPLDESTAIAPSGRRDEIGRAESELAQMQERVRGALKQQTRLATLGGAMAKINHDLRNSLATAVLVSDRLADIDDPEVQKVTPRLYTAIDRAVNLCSQTLNYVGDGRAPLRPEPFHVRELVAEVCAALKERFGEPRSFIFENRVPFAIVLTADREHLFRAILNIAMNALQAGAKTLRIEARPDDGPFYLDITDDGSGLPPRAQKKLFQPFVGSARDGGTGLGLVIARDIMHAHGGDVILRTTGETGTVFRLTFAVHATVARTKEDEDPETPGRATRLSF</sequence>
<dbReference type="Proteomes" id="UP000295304">
    <property type="component" value="Unassembled WGS sequence"/>
</dbReference>
<protein>
    <recommendedName>
        <fullName evidence="3">histidine kinase</fullName>
        <ecNumber evidence="3">2.7.13.3</ecNumber>
    </recommendedName>
</protein>
<dbReference type="GO" id="GO:0005524">
    <property type="term" value="F:ATP binding"/>
    <property type="evidence" value="ECO:0007669"/>
    <property type="project" value="UniProtKB-KW"/>
</dbReference>
<dbReference type="GO" id="GO:0000155">
    <property type="term" value="F:phosphorelay sensor kinase activity"/>
    <property type="evidence" value="ECO:0007669"/>
    <property type="project" value="InterPro"/>
</dbReference>
<dbReference type="CDD" id="cd00075">
    <property type="entry name" value="HATPase"/>
    <property type="match status" value="1"/>
</dbReference>
<dbReference type="InterPro" id="IPR004358">
    <property type="entry name" value="Sig_transdc_His_kin-like_C"/>
</dbReference>
<dbReference type="SMART" id="SM00304">
    <property type="entry name" value="HAMP"/>
    <property type="match status" value="1"/>
</dbReference>
<dbReference type="PANTHER" id="PTHR44936">
    <property type="entry name" value="SENSOR PROTEIN CREC"/>
    <property type="match status" value="1"/>
</dbReference>
<keyword evidence="7 12" id="KW-0418">Kinase</keyword>
<dbReference type="InterPro" id="IPR003594">
    <property type="entry name" value="HATPase_dom"/>
</dbReference>
<dbReference type="Pfam" id="PF02518">
    <property type="entry name" value="HATPase_c"/>
    <property type="match status" value="1"/>
</dbReference>
<evidence type="ECO:0000256" key="7">
    <source>
        <dbReference type="ARBA" id="ARBA00022777"/>
    </source>
</evidence>
<evidence type="ECO:0000256" key="6">
    <source>
        <dbReference type="ARBA" id="ARBA00022741"/>
    </source>
</evidence>
<evidence type="ECO:0000313" key="13">
    <source>
        <dbReference type="Proteomes" id="UP000295304"/>
    </source>
</evidence>
<feature type="transmembrane region" description="Helical" evidence="9">
    <location>
        <begin position="20"/>
        <end position="43"/>
    </location>
</feature>
<dbReference type="PROSITE" id="PS50109">
    <property type="entry name" value="HIS_KIN"/>
    <property type="match status" value="1"/>
</dbReference>
<dbReference type="EC" id="2.7.13.3" evidence="3"/>
<keyword evidence="6" id="KW-0547">Nucleotide-binding</keyword>
<keyword evidence="9" id="KW-1133">Transmembrane helix</keyword>
<dbReference type="InterPro" id="IPR003660">
    <property type="entry name" value="HAMP_dom"/>
</dbReference>
<accession>A0A4R3JGG2</accession>
<evidence type="ECO:0000256" key="5">
    <source>
        <dbReference type="ARBA" id="ARBA00022679"/>
    </source>
</evidence>
<dbReference type="AlphaFoldDB" id="A0A4R3JGG2"/>
<name>A0A4R3JGG2_9PROT</name>
<dbReference type="EMBL" id="SLZW01000001">
    <property type="protein sequence ID" value="TCS65002.1"/>
    <property type="molecule type" value="Genomic_DNA"/>
</dbReference>
<evidence type="ECO:0000256" key="9">
    <source>
        <dbReference type="SAM" id="Phobius"/>
    </source>
</evidence>
<dbReference type="RefSeq" id="WP_132937725.1">
    <property type="nucleotide sequence ID" value="NZ_CP119676.1"/>
</dbReference>
<evidence type="ECO:0000256" key="3">
    <source>
        <dbReference type="ARBA" id="ARBA00012438"/>
    </source>
</evidence>
<dbReference type="PROSITE" id="PS50885">
    <property type="entry name" value="HAMP"/>
    <property type="match status" value="1"/>
</dbReference>
<evidence type="ECO:0000256" key="1">
    <source>
        <dbReference type="ARBA" id="ARBA00000085"/>
    </source>
</evidence>
<keyword evidence="5" id="KW-0808">Transferase</keyword>
<evidence type="ECO:0000313" key="12">
    <source>
        <dbReference type="EMBL" id="TCS65002.1"/>
    </source>
</evidence>
<dbReference type="Gene3D" id="3.30.565.10">
    <property type="entry name" value="Histidine kinase-like ATPase, C-terminal domain"/>
    <property type="match status" value="1"/>
</dbReference>
<dbReference type="GO" id="GO:0016020">
    <property type="term" value="C:membrane"/>
    <property type="evidence" value="ECO:0007669"/>
    <property type="project" value="UniProtKB-SubCell"/>
</dbReference>
<feature type="transmembrane region" description="Helical" evidence="9">
    <location>
        <begin position="177"/>
        <end position="200"/>
    </location>
</feature>
<dbReference type="Gene3D" id="1.10.287.130">
    <property type="match status" value="1"/>
</dbReference>
<dbReference type="InterPro" id="IPR005467">
    <property type="entry name" value="His_kinase_dom"/>
</dbReference>
<keyword evidence="9" id="KW-0472">Membrane</keyword>
<reference evidence="12 13" key="1">
    <citation type="submission" date="2019-03" db="EMBL/GenBank/DDBJ databases">
        <title>Genomic Encyclopedia of Type Strains, Phase IV (KMG-IV): sequencing the most valuable type-strain genomes for metagenomic binning, comparative biology and taxonomic classification.</title>
        <authorList>
            <person name="Goeker M."/>
        </authorList>
    </citation>
    <scope>NUCLEOTIDE SEQUENCE [LARGE SCALE GENOMIC DNA]</scope>
    <source>
        <strain evidence="12 13">DSM 101688</strain>
    </source>
</reference>
<evidence type="ECO:0000259" key="11">
    <source>
        <dbReference type="PROSITE" id="PS50885"/>
    </source>
</evidence>
<organism evidence="12 13">
    <name type="scientific">Varunaivibrio sulfuroxidans</name>
    <dbReference type="NCBI Taxonomy" id="1773489"/>
    <lineage>
        <taxon>Bacteria</taxon>
        <taxon>Pseudomonadati</taxon>
        <taxon>Pseudomonadota</taxon>
        <taxon>Alphaproteobacteria</taxon>
        <taxon>Rhodospirillales</taxon>
        <taxon>Magnetovibrionaceae</taxon>
        <taxon>Varunaivibrio</taxon>
    </lineage>
</organism>
<dbReference type="InterPro" id="IPR050980">
    <property type="entry name" value="2C_sensor_his_kinase"/>
</dbReference>
<evidence type="ECO:0000256" key="8">
    <source>
        <dbReference type="ARBA" id="ARBA00022840"/>
    </source>
</evidence>